<comment type="caution">
    <text evidence="1">The sequence shown here is derived from an EMBL/GenBank/DDBJ whole genome shotgun (WGS) entry which is preliminary data.</text>
</comment>
<dbReference type="Proteomes" id="UP000011682">
    <property type="component" value="Unassembled WGS sequence"/>
</dbReference>
<dbReference type="AlphaFoldDB" id="S9PDW6"/>
<protein>
    <submittedName>
        <fullName evidence="1">Uncharacterized protein</fullName>
    </submittedName>
</protein>
<sequence length="93" mass="9675">MPTITTKKAGTCRACGGHIRKGEEAEFSAELGLAHVEPQCSRGPVRFRPNTRAAACACGTWVKAGEGRLRLVSDAGAQGGGKRWAVDCASCVS</sequence>
<evidence type="ECO:0000313" key="2">
    <source>
        <dbReference type="Proteomes" id="UP000011682"/>
    </source>
</evidence>
<accession>S9PDW6</accession>
<name>S9PDW6_CYSF2</name>
<dbReference type="EMBL" id="ANAH02000007">
    <property type="protein sequence ID" value="EPX62555.1"/>
    <property type="molecule type" value="Genomic_DNA"/>
</dbReference>
<reference evidence="1" key="1">
    <citation type="submission" date="2013-05" db="EMBL/GenBank/DDBJ databases">
        <title>Genome assembly of Cystobacter fuscus DSM 2262.</title>
        <authorList>
            <person name="Sharma G."/>
            <person name="Khatri I."/>
            <person name="Kaur C."/>
            <person name="Mayilraj S."/>
            <person name="Subramanian S."/>
        </authorList>
    </citation>
    <scope>NUCLEOTIDE SEQUENCE [LARGE SCALE GENOMIC DNA]</scope>
    <source>
        <strain evidence="1">DSM 2262</strain>
    </source>
</reference>
<dbReference type="OrthoDB" id="5516936at2"/>
<keyword evidence="2" id="KW-1185">Reference proteome</keyword>
<dbReference type="RefSeq" id="WP_002621459.1">
    <property type="nucleotide sequence ID" value="NZ_ANAH02000007.1"/>
</dbReference>
<gene>
    <name evidence="1" type="ORF">D187_008743</name>
</gene>
<evidence type="ECO:0000313" key="1">
    <source>
        <dbReference type="EMBL" id="EPX62555.1"/>
    </source>
</evidence>
<organism evidence="1 2">
    <name type="scientific">Cystobacter fuscus (strain ATCC 25194 / DSM 2262 / NBRC 100088 / M29)</name>
    <dbReference type="NCBI Taxonomy" id="1242864"/>
    <lineage>
        <taxon>Bacteria</taxon>
        <taxon>Pseudomonadati</taxon>
        <taxon>Myxococcota</taxon>
        <taxon>Myxococcia</taxon>
        <taxon>Myxococcales</taxon>
        <taxon>Cystobacterineae</taxon>
        <taxon>Archangiaceae</taxon>
        <taxon>Cystobacter</taxon>
    </lineage>
</organism>
<proteinExistence type="predicted"/>